<protein>
    <submittedName>
        <fullName evidence="2">Pr6Pr family membrane protein</fullName>
    </submittedName>
</protein>
<dbReference type="NCBIfam" id="NF038065">
    <property type="entry name" value="Pr6Pr"/>
    <property type="match status" value="1"/>
</dbReference>
<evidence type="ECO:0000256" key="1">
    <source>
        <dbReference type="SAM" id="Phobius"/>
    </source>
</evidence>
<keyword evidence="3" id="KW-1185">Reference proteome</keyword>
<evidence type="ECO:0000313" key="3">
    <source>
        <dbReference type="Proteomes" id="UP000566071"/>
    </source>
</evidence>
<evidence type="ECO:0000313" key="2">
    <source>
        <dbReference type="EMBL" id="NNU34679.1"/>
    </source>
</evidence>
<name>A0ABX1W499_9SPHI</name>
<dbReference type="EMBL" id="JABFCR010000062">
    <property type="protein sequence ID" value="NNU34679.1"/>
    <property type="molecule type" value="Genomic_DNA"/>
</dbReference>
<keyword evidence="1" id="KW-0812">Transmembrane</keyword>
<dbReference type="InterPro" id="IPR049713">
    <property type="entry name" value="Pr6Pr-like"/>
</dbReference>
<accession>A0ABX1W499</accession>
<proteinExistence type="predicted"/>
<dbReference type="Proteomes" id="UP000566071">
    <property type="component" value="Unassembled WGS sequence"/>
</dbReference>
<keyword evidence="1" id="KW-0472">Membrane</keyword>
<feature type="transmembrane region" description="Helical" evidence="1">
    <location>
        <begin position="47"/>
        <end position="68"/>
    </location>
</feature>
<feature type="transmembrane region" description="Helical" evidence="1">
    <location>
        <begin position="80"/>
        <end position="101"/>
    </location>
</feature>
<reference evidence="2 3" key="1">
    <citation type="submission" date="2020-05" db="EMBL/GenBank/DDBJ databases">
        <authorList>
            <person name="Khan S.A."/>
            <person name="Jeon C.O."/>
            <person name="Chun B.H."/>
        </authorList>
    </citation>
    <scope>NUCLEOTIDE SEQUENCE [LARGE SCALE GENOMIC DNA]</scope>
    <source>
        <strain evidence="2 3">S1162</strain>
    </source>
</reference>
<feature type="transmembrane region" description="Helical" evidence="1">
    <location>
        <begin position="180"/>
        <end position="202"/>
    </location>
</feature>
<feature type="transmembrane region" description="Helical" evidence="1">
    <location>
        <begin position="7"/>
        <end position="27"/>
    </location>
</feature>
<comment type="caution">
    <text evidence="2">The sequence shown here is derived from an EMBL/GenBank/DDBJ whole genome shotgun (WGS) entry which is preliminary data.</text>
</comment>
<organism evidence="2 3">
    <name type="scientific">Mucilaginibacter humi</name>
    <dbReference type="NCBI Taxonomy" id="2732510"/>
    <lineage>
        <taxon>Bacteria</taxon>
        <taxon>Pseudomonadati</taxon>
        <taxon>Bacteroidota</taxon>
        <taxon>Sphingobacteriia</taxon>
        <taxon>Sphingobacteriales</taxon>
        <taxon>Sphingobacteriaceae</taxon>
        <taxon>Mucilaginibacter</taxon>
    </lineage>
</organism>
<gene>
    <name evidence="2" type="ORF">HK413_12515</name>
</gene>
<feature type="transmembrane region" description="Helical" evidence="1">
    <location>
        <begin position="147"/>
        <end position="168"/>
    </location>
</feature>
<dbReference type="RefSeq" id="WP_175270351.1">
    <property type="nucleotide sequence ID" value="NZ_JABFCR010000062.1"/>
</dbReference>
<sequence>MKNKIKVMYMALLAIMVWLALVIQFDISTEKYLSQGRTFGGAIVQLLSYFTIQNNALVALAMTLFLLAPQSKWGKWFAKPAVLASMCVYITIVCLVYQLVLRKEHTQYGWFKFCDEIFHSISPPMFILFWLLFIPKTKLPWGRAINWLLYPLIYCFYILLRGSISNYYPYSFIDGTKLSYGQITINCFFLLLAFLSLGLLFISVNRIAQKR</sequence>
<keyword evidence="1" id="KW-1133">Transmembrane helix</keyword>
<feature type="transmembrane region" description="Helical" evidence="1">
    <location>
        <begin position="117"/>
        <end position="135"/>
    </location>
</feature>